<proteinExistence type="predicted"/>
<gene>
    <name evidence="1" type="ORF">QCA50_008626</name>
</gene>
<accession>A0AAW0G612</accession>
<dbReference type="AlphaFoldDB" id="A0AAW0G612"/>
<keyword evidence="2" id="KW-1185">Reference proteome</keyword>
<evidence type="ECO:0000313" key="1">
    <source>
        <dbReference type="EMBL" id="KAK7688256.1"/>
    </source>
</evidence>
<organism evidence="1 2">
    <name type="scientific">Cerrena zonata</name>
    <dbReference type="NCBI Taxonomy" id="2478898"/>
    <lineage>
        <taxon>Eukaryota</taxon>
        <taxon>Fungi</taxon>
        <taxon>Dikarya</taxon>
        <taxon>Basidiomycota</taxon>
        <taxon>Agaricomycotina</taxon>
        <taxon>Agaricomycetes</taxon>
        <taxon>Polyporales</taxon>
        <taxon>Cerrenaceae</taxon>
        <taxon>Cerrena</taxon>
    </lineage>
</organism>
<comment type="caution">
    <text evidence="1">The sequence shown here is derived from an EMBL/GenBank/DDBJ whole genome shotgun (WGS) entry which is preliminary data.</text>
</comment>
<evidence type="ECO:0000313" key="2">
    <source>
        <dbReference type="Proteomes" id="UP001385951"/>
    </source>
</evidence>
<name>A0AAW0G612_9APHY</name>
<sequence length="150" mass="16703">MATEYFRTSTCASSLLFADSSDSTLCLFTMTDVPPRSLSKTTCLPYARLLIETRHLPHARLARYLCLTRSPQSLAHCYHTLTCHDTPLTSRSFILTSCLSTYLVTTVFTRPDCLTVSTGVFALLCVYSFIAGRGNTKDISIVTLYQVRPT</sequence>
<dbReference type="EMBL" id="JASBNA010000011">
    <property type="protein sequence ID" value="KAK7688256.1"/>
    <property type="molecule type" value="Genomic_DNA"/>
</dbReference>
<protein>
    <submittedName>
        <fullName evidence="1">Uncharacterized protein</fullName>
    </submittedName>
</protein>
<reference evidence="1 2" key="1">
    <citation type="submission" date="2022-09" db="EMBL/GenBank/DDBJ databases">
        <authorList>
            <person name="Palmer J.M."/>
        </authorList>
    </citation>
    <scope>NUCLEOTIDE SEQUENCE [LARGE SCALE GENOMIC DNA]</scope>
    <source>
        <strain evidence="1 2">DSM 7382</strain>
    </source>
</reference>
<dbReference type="Proteomes" id="UP001385951">
    <property type="component" value="Unassembled WGS sequence"/>
</dbReference>